<dbReference type="Proteomes" id="UP000030746">
    <property type="component" value="Unassembled WGS sequence"/>
</dbReference>
<dbReference type="InterPro" id="IPR004302">
    <property type="entry name" value="Cellulose/chitin-bd_N"/>
</dbReference>
<dbReference type="RefSeq" id="XP_009052070.1">
    <property type="nucleotide sequence ID" value="XM_009053822.1"/>
</dbReference>
<organism evidence="2 3">
    <name type="scientific">Lottia gigantea</name>
    <name type="common">Giant owl limpet</name>
    <dbReference type="NCBI Taxonomy" id="225164"/>
    <lineage>
        <taxon>Eukaryota</taxon>
        <taxon>Metazoa</taxon>
        <taxon>Spiralia</taxon>
        <taxon>Lophotrochozoa</taxon>
        <taxon>Mollusca</taxon>
        <taxon>Gastropoda</taxon>
        <taxon>Patellogastropoda</taxon>
        <taxon>Lottioidea</taxon>
        <taxon>Lottiidae</taxon>
        <taxon>Lottia</taxon>
    </lineage>
</organism>
<reference evidence="2 3" key="1">
    <citation type="journal article" date="2013" name="Nature">
        <title>Insights into bilaterian evolution from three spiralian genomes.</title>
        <authorList>
            <person name="Simakov O."/>
            <person name="Marletaz F."/>
            <person name="Cho S.J."/>
            <person name="Edsinger-Gonzales E."/>
            <person name="Havlak P."/>
            <person name="Hellsten U."/>
            <person name="Kuo D.H."/>
            <person name="Larsson T."/>
            <person name="Lv J."/>
            <person name="Arendt D."/>
            <person name="Savage R."/>
            <person name="Osoegawa K."/>
            <person name="de Jong P."/>
            <person name="Grimwood J."/>
            <person name="Chapman J.A."/>
            <person name="Shapiro H."/>
            <person name="Aerts A."/>
            <person name="Otillar R.P."/>
            <person name="Terry A.Y."/>
            <person name="Boore J.L."/>
            <person name="Grigoriev I.V."/>
            <person name="Lindberg D.R."/>
            <person name="Seaver E.C."/>
            <person name="Weisblat D.A."/>
            <person name="Putnam N.H."/>
            <person name="Rokhsar D.S."/>
        </authorList>
    </citation>
    <scope>NUCLEOTIDE SEQUENCE [LARGE SCALE GENOMIC DNA]</scope>
</reference>
<keyword evidence="3" id="KW-1185">Reference proteome</keyword>
<dbReference type="HOGENOM" id="CLU_041201_1_0_1"/>
<gene>
    <name evidence="2" type="ORF">LOTGIDRAFT_159528</name>
</gene>
<feature type="domain" description="Chitin-binding type-4" evidence="1">
    <location>
        <begin position="74"/>
        <end position="218"/>
    </location>
</feature>
<protein>
    <recommendedName>
        <fullName evidence="1">Chitin-binding type-4 domain-containing protein</fullName>
    </recommendedName>
</protein>
<dbReference type="CTD" id="20238068"/>
<dbReference type="KEGG" id="lgi:LOTGIDRAFT_159528"/>
<evidence type="ECO:0000259" key="1">
    <source>
        <dbReference type="Pfam" id="PF03067"/>
    </source>
</evidence>
<dbReference type="AlphaFoldDB" id="V4AK64"/>
<dbReference type="GeneID" id="20238068"/>
<name>V4AK64_LOTGI</name>
<dbReference type="EMBL" id="KB201305">
    <property type="protein sequence ID" value="ESO97487.1"/>
    <property type="molecule type" value="Genomic_DNA"/>
</dbReference>
<accession>V4AK64</accession>
<dbReference type="OMA" id="NHRIIER"/>
<dbReference type="OrthoDB" id="6129150at2759"/>
<evidence type="ECO:0000313" key="3">
    <source>
        <dbReference type="Proteomes" id="UP000030746"/>
    </source>
</evidence>
<evidence type="ECO:0000313" key="2">
    <source>
        <dbReference type="EMBL" id="ESO97487.1"/>
    </source>
</evidence>
<dbReference type="Pfam" id="PF03067">
    <property type="entry name" value="LPMO_10"/>
    <property type="match status" value="1"/>
</dbReference>
<sequence>MQGVGVHFFARSSFEIGIKSENDFASIFISYARLVEPPNRSSLWRDRVPWVRYNYYDYSINCGEEYVPYIADQKYWCGVCGDPLNGAQSHLYGGNYVRRYIISRKYPKGYKFISVTVETNVRQGLFEFFICPHEFSSVAVNHSCFENHRLKIKGFGDVYYVINPGVHKLRLVIPTDFRCNHCVLKWRFLTANYSRYCYSHPVRRMCIHPEEYINCANIAIGTNWTSSSLKHL</sequence>
<proteinExistence type="predicted"/>